<proteinExistence type="inferred from homology"/>
<dbReference type="Pfam" id="PF16193">
    <property type="entry name" value="AAA_assoc_2"/>
    <property type="match status" value="1"/>
</dbReference>
<feature type="domain" description="AAA+ ATPase" evidence="4">
    <location>
        <begin position="51"/>
        <end position="168"/>
    </location>
</feature>
<name>A0ABW6IAJ7_9CYAN</name>
<gene>
    <name evidence="5" type="ORF">ACFVKH_02740</name>
</gene>
<dbReference type="SUPFAM" id="SSF53335">
    <property type="entry name" value="S-adenosyl-L-methionine-dependent methyltransferases"/>
    <property type="match status" value="1"/>
</dbReference>
<dbReference type="InterPro" id="IPR008921">
    <property type="entry name" value="DNA_pol3_clamp-load_cplx_C"/>
</dbReference>
<comment type="similarity">
    <text evidence="1">Belongs to the AAA ATPase family. RarA/MGS1/WRNIP1 subfamily.</text>
</comment>
<keyword evidence="2" id="KW-0547">Nucleotide-binding</keyword>
<evidence type="ECO:0000313" key="5">
    <source>
        <dbReference type="EMBL" id="MFE4105178.1"/>
    </source>
</evidence>
<dbReference type="SUPFAM" id="SSF48019">
    <property type="entry name" value="post-AAA+ oligomerization domain-like"/>
    <property type="match status" value="1"/>
</dbReference>
<dbReference type="Pfam" id="PF12002">
    <property type="entry name" value="MgsA_C"/>
    <property type="match status" value="1"/>
</dbReference>
<dbReference type="NCBIfam" id="NF009881">
    <property type="entry name" value="PRK13341.1-2"/>
    <property type="match status" value="1"/>
</dbReference>
<dbReference type="InterPro" id="IPR003593">
    <property type="entry name" value="AAA+_ATPase"/>
</dbReference>
<dbReference type="SMART" id="SM00382">
    <property type="entry name" value="AAA"/>
    <property type="match status" value="1"/>
</dbReference>
<dbReference type="Gene3D" id="1.10.3710.10">
    <property type="entry name" value="DNA polymerase III clamp loader subunits, C-terminal domain"/>
    <property type="match status" value="1"/>
</dbReference>
<evidence type="ECO:0000256" key="2">
    <source>
        <dbReference type="ARBA" id="ARBA00022741"/>
    </source>
</evidence>
<dbReference type="InterPro" id="IPR029063">
    <property type="entry name" value="SAM-dependent_MTases_sf"/>
</dbReference>
<reference evidence="5 6" key="1">
    <citation type="submission" date="2024-10" db="EMBL/GenBank/DDBJ databases">
        <authorList>
            <person name="Ratan Roy A."/>
            <person name="Morales Sandoval P.H."/>
            <person name="De Los Santos Villalobos S."/>
            <person name="Chakraborty S."/>
            <person name="Mukherjee J."/>
        </authorList>
    </citation>
    <scope>NUCLEOTIDE SEQUENCE [LARGE SCALE GENOMIC DNA]</scope>
    <source>
        <strain evidence="5 6">S1</strain>
    </source>
</reference>
<dbReference type="InterPro" id="IPR003959">
    <property type="entry name" value="ATPase_AAA_core"/>
</dbReference>
<keyword evidence="3" id="KW-0067">ATP-binding</keyword>
<organism evidence="5 6">
    <name type="scientific">Almyronema epifaneia S1</name>
    <dbReference type="NCBI Taxonomy" id="2991925"/>
    <lineage>
        <taxon>Bacteria</taxon>
        <taxon>Bacillati</taxon>
        <taxon>Cyanobacteriota</taxon>
        <taxon>Cyanophyceae</taxon>
        <taxon>Nodosilineales</taxon>
        <taxon>Nodosilineaceae</taxon>
        <taxon>Almyronema</taxon>
        <taxon>Almyronema epifaneia</taxon>
    </lineage>
</organism>
<protein>
    <submittedName>
        <fullName evidence="5">AAA family ATPase</fullName>
    </submittedName>
</protein>
<evidence type="ECO:0000256" key="1">
    <source>
        <dbReference type="ARBA" id="ARBA00008959"/>
    </source>
</evidence>
<dbReference type="CDD" id="cd00009">
    <property type="entry name" value="AAA"/>
    <property type="match status" value="1"/>
</dbReference>
<dbReference type="InterPro" id="IPR051314">
    <property type="entry name" value="AAA_ATPase_RarA/MGS1/WRNIP1"/>
</dbReference>
<evidence type="ECO:0000313" key="6">
    <source>
        <dbReference type="Proteomes" id="UP001600165"/>
    </source>
</evidence>
<dbReference type="CDD" id="cd18139">
    <property type="entry name" value="HLD_clamp_RarA"/>
    <property type="match status" value="1"/>
</dbReference>
<dbReference type="EMBL" id="JBHZOL010000020">
    <property type="protein sequence ID" value="MFE4105178.1"/>
    <property type="molecule type" value="Genomic_DNA"/>
</dbReference>
<dbReference type="PANTHER" id="PTHR13779:SF7">
    <property type="entry name" value="ATPASE WRNIP1"/>
    <property type="match status" value="1"/>
</dbReference>
<keyword evidence="6" id="KW-1185">Reference proteome</keyword>
<dbReference type="Gene3D" id="3.40.50.150">
    <property type="entry name" value="Vaccinia Virus protein VP39"/>
    <property type="match status" value="1"/>
</dbReference>
<dbReference type="Gene3D" id="1.10.8.60">
    <property type="match status" value="1"/>
</dbReference>
<evidence type="ECO:0000256" key="3">
    <source>
        <dbReference type="ARBA" id="ARBA00022840"/>
    </source>
</evidence>
<evidence type="ECO:0000259" key="4">
    <source>
        <dbReference type="SMART" id="SM00382"/>
    </source>
</evidence>
<dbReference type="RefSeq" id="WP_377961295.1">
    <property type="nucleotide sequence ID" value="NZ_JBHZOL010000020.1"/>
</dbReference>
<dbReference type="InterPro" id="IPR027417">
    <property type="entry name" value="P-loop_NTPase"/>
</dbReference>
<dbReference type="InterPro" id="IPR021886">
    <property type="entry name" value="MgsA_C"/>
</dbReference>
<dbReference type="Pfam" id="PF00004">
    <property type="entry name" value="AAA"/>
    <property type="match status" value="1"/>
</dbReference>
<sequence length="734" mass="80932">MDLFDQHRQQLIEQEAPLAARMRPRSLDEFVGQDAIIGPGRLLRRAVQADQLASLIFYGPPGTGKTTLARVIANTTQAHFIAINAVLSGVKEIREAIALAQAKRGQYSQRTILFVDEVHRFNKAQQDALLPWVENGTVILIGATTENPFFEVNKALVSRSRIFQLKPLTTADLKQVAAQALSDRDRGYGHKSVVLEPEALDHLVNVANGDARTLLNALELAVETTPADTDGKIHVTLAVAEDSIQQRAVLYDKEGDAHFDTISAFIKSVRGSDADAALYWLAQMVYAGEDPRFIFRRLLILASEDVGLADPQAITVVSSCAMAFDRVGMPEGRYPLAQATLYLATAPKSNSVMGFFDALATVEQAQQPAVPNPMRDASRDKKGLGHGQGYLYPHAYRDHWVAQQYLPTSLQGQVFYQPSNQGYEGTLQTQVSRRREAQLAALTGAELPEMLTYSPPDLLPDRWLQRSLAQAGERLAQVRDRLFELAQLQRHHLVLDLNAASGLLTWEALRQAPEGGVYALAYKAADAEALQEQGQALPDLTRPTVLLAQPSAPFAALSQPALTFDRIIGRNVWAHLSDRAHFLPQVVQWLAPEGRLVLVDNLPQAGQRLYQLLTPAGLAPELYQALAAAETALYQNEPDLATLQADLIEACKRVGLKATTEILPAPIELYLSAPMLQRWFQPGSKARPSYSDRLRPWLSAAEMATVQAVFKQQLLNQTLTWHSQLIFLQAQIVG</sequence>
<dbReference type="SUPFAM" id="SSF52540">
    <property type="entry name" value="P-loop containing nucleoside triphosphate hydrolases"/>
    <property type="match status" value="1"/>
</dbReference>
<dbReference type="InterPro" id="IPR032423">
    <property type="entry name" value="AAA_assoc_2"/>
</dbReference>
<dbReference type="Gene3D" id="3.40.50.300">
    <property type="entry name" value="P-loop containing nucleotide triphosphate hydrolases"/>
    <property type="match status" value="1"/>
</dbReference>
<dbReference type="Gene3D" id="1.20.272.10">
    <property type="match status" value="1"/>
</dbReference>
<dbReference type="Proteomes" id="UP001600165">
    <property type="component" value="Unassembled WGS sequence"/>
</dbReference>
<comment type="caution">
    <text evidence="5">The sequence shown here is derived from an EMBL/GenBank/DDBJ whole genome shotgun (WGS) entry which is preliminary data.</text>
</comment>
<dbReference type="PANTHER" id="PTHR13779">
    <property type="entry name" value="WERNER HELICASE-INTERACTING PROTEIN 1 FAMILY MEMBER"/>
    <property type="match status" value="1"/>
</dbReference>
<accession>A0ABW6IAJ7</accession>
<dbReference type="NCBIfam" id="NF009883">
    <property type="entry name" value="PRK13341.1-4"/>
    <property type="match status" value="1"/>
</dbReference>